<dbReference type="InterPro" id="IPR039761">
    <property type="entry name" value="Bms1/Tsr1"/>
</dbReference>
<feature type="domain" description="Bms1-type G" evidence="1">
    <location>
        <begin position="86"/>
        <end position="195"/>
    </location>
</feature>
<dbReference type="GO" id="GO:0003924">
    <property type="term" value="F:GTPase activity"/>
    <property type="evidence" value="ECO:0007669"/>
    <property type="project" value="TreeGrafter"/>
</dbReference>
<organism evidence="2 3">
    <name type="scientific">Suillus luteus UH-Slu-Lm8-n1</name>
    <dbReference type="NCBI Taxonomy" id="930992"/>
    <lineage>
        <taxon>Eukaryota</taxon>
        <taxon>Fungi</taxon>
        <taxon>Dikarya</taxon>
        <taxon>Basidiomycota</taxon>
        <taxon>Agaricomycotina</taxon>
        <taxon>Agaricomycetes</taxon>
        <taxon>Agaricomycetidae</taxon>
        <taxon>Boletales</taxon>
        <taxon>Suillineae</taxon>
        <taxon>Suillaceae</taxon>
        <taxon>Suillus</taxon>
    </lineage>
</organism>
<reference evidence="3" key="2">
    <citation type="submission" date="2015-01" db="EMBL/GenBank/DDBJ databases">
        <title>Evolutionary Origins and Diversification of the Mycorrhizal Mutualists.</title>
        <authorList>
            <consortium name="DOE Joint Genome Institute"/>
            <consortium name="Mycorrhizal Genomics Consortium"/>
            <person name="Kohler A."/>
            <person name="Kuo A."/>
            <person name="Nagy L.G."/>
            <person name="Floudas D."/>
            <person name="Copeland A."/>
            <person name="Barry K.W."/>
            <person name="Cichocki N."/>
            <person name="Veneault-Fourrey C."/>
            <person name="LaButti K."/>
            <person name="Lindquist E.A."/>
            <person name="Lipzen A."/>
            <person name="Lundell T."/>
            <person name="Morin E."/>
            <person name="Murat C."/>
            <person name="Riley R."/>
            <person name="Ohm R."/>
            <person name="Sun H."/>
            <person name="Tunlid A."/>
            <person name="Henrissat B."/>
            <person name="Grigoriev I.V."/>
            <person name="Hibbett D.S."/>
            <person name="Martin F."/>
        </authorList>
    </citation>
    <scope>NUCLEOTIDE SEQUENCE [LARGE SCALE GENOMIC DNA]</scope>
    <source>
        <strain evidence="3">UH-Slu-Lm8-n1</strain>
    </source>
</reference>
<dbReference type="GO" id="GO:0034511">
    <property type="term" value="F:U3 snoRNA binding"/>
    <property type="evidence" value="ECO:0007669"/>
    <property type="project" value="TreeGrafter"/>
</dbReference>
<dbReference type="InterPro" id="IPR030387">
    <property type="entry name" value="G_Bms1/Tsr1_dom"/>
</dbReference>
<name>A0A0C9ZQJ3_9AGAM</name>
<dbReference type="PROSITE" id="PS51714">
    <property type="entry name" value="G_BMS1"/>
    <property type="match status" value="1"/>
</dbReference>
<evidence type="ECO:0000313" key="2">
    <source>
        <dbReference type="EMBL" id="KIK39975.1"/>
    </source>
</evidence>
<dbReference type="EMBL" id="KN835321">
    <property type="protein sequence ID" value="KIK39975.1"/>
    <property type="molecule type" value="Genomic_DNA"/>
</dbReference>
<proteinExistence type="predicted"/>
<keyword evidence="3" id="KW-1185">Reference proteome</keyword>
<reference evidence="2 3" key="1">
    <citation type="submission" date="2014-04" db="EMBL/GenBank/DDBJ databases">
        <authorList>
            <consortium name="DOE Joint Genome Institute"/>
            <person name="Kuo A."/>
            <person name="Ruytinx J."/>
            <person name="Rineau F."/>
            <person name="Colpaert J."/>
            <person name="Kohler A."/>
            <person name="Nagy L.G."/>
            <person name="Floudas D."/>
            <person name="Copeland A."/>
            <person name="Barry K.W."/>
            <person name="Cichocki N."/>
            <person name="Veneault-Fourrey C."/>
            <person name="LaButti K."/>
            <person name="Lindquist E.A."/>
            <person name="Lipzen A."/>
            <person name="Lundell T."/>
            <person name="Morin E."/>
            <person name="Murat C."/>
            <person name="Sun H."/>
            <person name="Tunlid A."/>
            <person name="Henrissat B."/>
            <person name="Grigoriev I.V."/>
            <person name="Hibbett D.S."/>
            <person name="Martin F."/>
            <person name="Nordberg H.P."/>
            <person name="Cantor M.N."/>
            <person name="Hua S.X."/>
        </authorList>
    </citation>
    <scope>NUCLEOTIDE SEQUENCE [LARGE SCALE GENOMIC DNA]</scope>
    <source>
        <strain evidence="2 3">UH-Slu-Lm8-n1</strain>
    </source>
</reference>
<sequence>MAGTLLSLEQLSRPLYIFATSGSANTITGRAIGAEGQKSSRVKDIAKGRTARQSTKSPAVSTVAQTLLNRRNTQAQATQRASLVAATRIVAIIPLSEDIDARACIQALGRCVDEEIHGINESTNIWTMKTSRFKTSLQFLPVPFARSFAALDAARAADYTLLLLSPTIEVIPGGDTLLRMLQAQGLPTATAAIPW</sequence>
<dbReference type="AlphaFoldDB" id="A0A0C9ZQJ3"/>
<dbReference type="Proteomes" id="UP000054485">
    <property type="component" value="Unassembled WGS sequence"/>
</dbReference>
<dbReference type="GO" id="GO:0005525">
    <property type="term" value="F:GTP binding"/>
    <property type="evidence" value="ECO:0007669"/>
    <property type="project" value="TreeGrafter"/>
</dbReference>
<dbReference type="OrthoDB" id="3269431at2759"/>
<dbReference type="HOGENOM" id="CLU_1397164_0_0_1"/>
<dbReference type="STRING" id="930992.A0A0C9ZQJ3"/>
<dbReference type="PANTHER" id="PTHR12858">
    <property type="entry name" value="RIBOSOME BIOGENESIS PROTEIN"/>
    <property type="match status" value="1"/>
</dbReference>
<dbReference type="Pfam" id="PF22298">
    <property type="entry name" value="Tsr1_G-like"/>
    <property type="match status" value="1"/>
</dbReference>
<gene>
    <name evidence="2" type="ORF">CY34DRAFT_296047</name>
</gene>
<evidence type="ECO:0000259" key="1">
    <source>
        <dbReference type="PROSITE" id="PS51714"/>
    </source>
</evidence>
<dbReference type="GO" id="GO:0000479">
    <property type="term" value="P:endonucleolytic cleavage of tricistronic rRNA transcript (SSU-rRNA, 5.8S rRNA, LSU-rRNA)"/>
    <property type="evidence" value="ECO:0007669"/>
    <property type="project" value="TreeGrafter"/>
</dbReference>
<protein>
    <recommendedName>
        <fullName evidence="1">Bms1-type G domain-containing protein</fullName>
    </recommendedName>
</protein>
<accession>A0A0C9ZQJ3</accession>
<dbReference type="PANTHER" id="PTHR12858:SF1">
    <property type="entry name" value="PRE-RRNA-PROCESSING PROTEIN TSR1 HOMOLOG"/>
    <property type="match status" value="1"/>
</dbReference>
<dbReference type="InParanoid" id="A0A0C9ZQJ3"/>
<dbReference type="GO" id="GO:0000462">
    <property type="term" value="P:maturation of SSU-rRNA from tricistronic rRNA transcript (SSU-rRNA, 5.8S rRNA, LSU-rRNA)"/>
    <property type="evidence" value="ECO:0007669"/>
    <property type="project" value="TreeGrafter"/>
</dbReference>
<evidence type="ECO:0000313" key="3">
    <source>
        <dbReference type="Proteomes" id="UP000054485"/>
    </source>
</evidence>
<dbReference type="GO" id="GO:0030688">
    <property type="term" value="C:preribosome, small subunit precursor"/>
    <property type="evidence" value="ECO:0007669"/>
    <property type="project" value="TreeGrafter"/>
</dbReference>